<feature type="compositionally biased region" description="Polar residues" evidence="9">
    <location>
        <begin position="142"/>
        <end position="152"/>
    </location>
</feature>
<dbReference type="InterPro" id="IPR027417">
    <property type="entry name" value="P-loop_NTPase"/>
</dbReference>
<feature type="compositionally biased region" description="Basic and acidic residues" evidence="9">
    <location>
        <begin position="249"/>
        <end position="262"/>
    </location>
</feature>
<proteinExistence type="predicted"/>
<keyword evidence="8" id="KW-0175">Coiled coil</keyword>
<feature type="compositionally biased region" description="Polar residues" evidence="9">
    <location>
        <begin position="650"/>
        <end position="673"/>
    </location>
</feature>
<feature type="compositionally biased region" description="Basic and acidic residues" evidence="9">
    <location>
        <begin position="128"/>
        <end position="138"/>
    </location>
</feature>
<feature type="compositionally biased region" description="Polar residues" evidence="9">
    <location>
        <begin position="1361"/>
        <end position="1385"/>
    </location>
</feature>
<dbReference type="InterPro" id="IPR012677">
    <property type="entry name" value="Nucleotide-bd_a/b_plait_sf"/>
</dbReference>
<evidence type="ECO:0000256" key="3">
    <source>
        <dbReference type="ARBA" id="ARBA00022833"/>
    </source>
</evidence>
<evidence type="ECO:0000313" key="13">
    <source>
        <dbReference type="WBParaSite" id="scaffold4936_cov217.g8839"/>
    </source>
</evidence>
<evidence type="ECO:0000256" key="2">
    <source>
        <dbReference type="ARBA" id="ARBA00022771"/>
    </source>
</evidence>
<evidence type="ECO:0000256" key="4">
    <source>
        <dbReference type="ARBA" id="ARBA00022884"/>
    </source>
</evidence>
<reference evidence="13" key="1">
    <citation type="submission" date="2022-11" db="UniProtKB">
        <authorList>
            <consortium name="WormBaseParasite"/>
        </authorList>
    </citation>
    <scope>IDENTIFICATION</scope>
</reference>
<evidence type="ECO:0000259" key="11">
    <source>
        <dbReference type="PROSITE" id="PS50103"/>
    </source>
</evidence>
<dbReference type="InterPro" id="IPR035979">
    <property type="entry name" value="RBD_domain_sf"/>
</dbReference>
<evidence type="ECO:0000256" key="5">
    <source>
        <dbReference type="ARBA" id="ARBA00043866"/>
    </source>
</evidence>
<dbReference type="Pfam" id="PF00076">
    <property type="entry name" value="RRM_1"/>
    <property type="match status" value="1"/>
</dbReference>
<feature type="compositionally biased region" description="Basic and acidic residues" evidence="9">
    <location>
        <begin position="292"/>
        <end position="308"/>
    </location>
</feature>
<feature type="domain" description="RRM" evidence="10">
    <location>
        <begin position="572"/>
        <end position="646"/>
    </location>
</feature>
<feature type="compositionally biased region" description="Low complexity" evidence="9">
    <location>
        <begin position="1248"/>
        <end position="1275"/>
    </location>
</feature>
<dbReference type="PANTHER" id="PTHR14398">
    <property type="entry name" value="RNA RECOGNITION RRM/RNP DOMAIN"/>
    <property type="match status" value="1"/>
</dbReference>
<evidence type="ECO:0000256" key="7">
    <source>
        <dbReference type="PROSITE-ProRule" id="PRU00723"/>
    </source>
</evidence>
<dbReference type="SMART" id="SM00356">
    <property type="entry name" value="ZnF_C3H1"/>
    <property type="match status" value="1"/>
</dbReference>
<dbReference type="InterPro" id="IPR000571">
    <property type="entry name" value="Znf_CCCH"/>
</dbReference>
<feature type="region of interest" description="Disordered" evidence="9">
    <location>
        <begin position="1212"/>
        <end position="1275"/>
    </location>
</feature>
<evidence type="ECO:0000259" key="10">
    <source>
        <dbReference type="PROSITE" id="PS50102"/>
    </source>
</evidence>
<keyword evidence="2 7" id="KW-0863">Zinc-finger</keyword>
<feature type="domain" description="C3H1-type" evidence="11">
    <location>
        <begin position="328"/>
        <end position="356"/>
    </location>
</feature>
<accession>A0A915MUU6</accession>
<evidence type="ECO:0000256" key="6">
    <source>
        <dbReference type="PROSITE-ProRule" id="PRU00176"/>
    </source>
</evidence>
<keyword evidence="1 7" id="KW-0479">Metal-binding</keyword>
<dbReference type="SMART" id="SM00360">
    <property type="entry name" value="RRM"/>
    <property type="match status" value="1"/>
</dbReference>
<feature type="compositionally biased region" description="Low complexity" evidence="9">
    <location>
        <begin position="170"/>
        <end position="234"/>
    </location>
</feature>
<dbReference type="PROSITE" id="PS50102">
    <property type="entry name" value="RRM"/>
    <property type="match status" value="1"/>
</dbReference>
<dbReference type="InterPro" id="IPR000504">
    <property type="entry name" value="RRM_dom"/>
</dbReference>
<feature type="coiled-coil region" evidence="8">
    <location>
        <begin position="786"/>
        <end position="843"/>
    </location>
</feature>
<dbReference type="Pfam" id="PF01480">
    <property type="entry name" value="PWI"/>
    <property type="match status" value="1"/>
</dbReference>
<feature type="region of interest" description="Disordered" evidence="9">
    <location>
        <begin position="1357"/>
        <end position="1385"/>
    </location>
</feature>
<protein>
    <submittedName>
        <fullName evidence="13">C3H1-type domain-containing protein</fullName>
    </submittedName>
</protein>
<dbReference type="Proteomes" id="UP000887561">
    <property type="component" value="Unplaced"/>
</dbReference>
<evidence type="ECO:0000256" key="9">
    <source>
        <dbReference type="SAM" id="MobiDB-lite"/>
    </source>
</evidence>
<feature type="compositionally biased region" description="Basic and acidic residues" evidence="9">
    <location>
        <begin position="153"/>
        <end position="169"/>
    </location>
</feature>
<keyword evidence="4 6" id="KW-0694">RNA-binding</keyword>
<dbReference type="GO" id="GO:0003723">
    <property type="term" value="F:RNA binding"/>
    <property type="evidence" value="ECO:0007669"/>
    <property type="project" value="UniProtKB-UniRule"/>
</dbReference>
<organism evidence="12 13">
    <name type="scientific">Meloidogyne javanica</name>
    <name type="common">Root-knot nematode worm</name>
    <dbReference type="NCBI Taxonomy" id="6303"/>
    <lineage>
        <taxon>Eukaryota</taxon>
        <taxon>Metazoa</taxon>
        <taxon>Ecdysozoa</taxon>
        <taxon>Nematoda</taxon>
        <taxon>Chromadorea</taxon>
        <taxon>Rhabditida</taxon>
        <taxon>Tylenchina</taxon>
        <taxon>Tylenchomorpha</taxon>
        <taxon>Tylenchoidea</taxon>
        <taxon>Meloidogynidae</taxon>
        <taxon>Meloidogyninae</taxon>
        <taxon>Meloidogyne</taxon>
        <taxon>Meloidogyne incognita group</taxon>
    </lineage>
</organism>
<sequence>MIIQDENRLKTWISHIVEDISDAEPDALAKYVIALVKKPLAENVLEELCLEKLSVFLQSHTEPFVNQLFATLRSEKYLTQKEDVVTAAEAKEEYVKEQVEQIKQDEDAITAETDELVLTDPDSPEQVPVEKKKEDHQKKTQTRASGMVTSSKSTRDEHRVDKVKTDKSSPRSGSKSSRSVKESTSTTRSKGTSGSSTTGTSTTTHAVHTSTITTTATTTKTSSTQQQQTASQPTGRPFRKRISPPRSNSAERRGGGGAERRVSPVTRRRVVIGRETGNSSSGAPSMRVTTRHYRETRRARSKSRERSRSPVHVSRKEKRLVADFDLRSLRRHRCRDFHEKGFCMRGDGCPYDHGPDPVVADATALEKIVRASGSVFDTSSSYGVNPPPPGLESSGSSGKPLSGGGSISEGYNPEAPALTTPAMSSIDFSVPPPPILPHQVRTATSLSASQHLIYPPGTIPPPQQQLPPEIMNAAVASLLPSSFGGGTTSTGGFVHFRSSQISGGQDSSATVTSLTASTLPTQATAIYGSQTSGGVGQNNPGFGTANSGGGMTMRGGRFKPYSFPANRNQTSRSLLVKKIPQDLNKIAQLDQHFSRFGQITNIQVQYEGRPDTALVTFKTRRDAMAAYKSVEPILNNRFIKIFWQNDKNASTTTDDGNTGMTENTNPNTTSTGGATIPLSKRPVLRPLGTYKKTFIKPQTVSTIEESVPAVDQAEGFEGNESLAKTSQSTTTNSSTIVASSVSTTSITTQAGKSRAGTFAKLGKRKSMDRDVLTRLKELQRMKTGLYAKLVEQQKTLLEKLKGTEDKEQRKRLIALVKKSESTSQGTKTELEQLANKIRIVEQRQTGKQLRMTSNLVLTNENTIGNDGSKLANEGAQIGSSPPKTPNKKLFKLCRVVYALNCPQEQAEKLIVYMEKFGDLFDYDINTEPMVFTYKDPMSAQKAVSHATTSPFPNANITIEWAPVSKSVSNGQPIIPDGERKPSKFMEVWLRENKLLLKQEAMKNVGGGCTAKIFKEKMSDEEEFEEIERIVLGLDEPDFDLYDRVACLDMVKAHQLERKRRQFHSMGNLREGGGGTTVTGEMAPTLHIEEKFKETDVDLPGKRRQKSLDFQQKISQTCKNSQNGQRKDYHHQAPPLRALSVETAGIKTEFGESSFIPSDSKISPVLPVDNQTYKYLDMCDCSLLPNCALGDCSPLNEFEDDFDENKFREEKYQQISQKQIKEPHKRSKTRPETIPKNHHLRPPQHFYGSNLSSPGPSSSTQSPILGHSPSLSATSEASTESAPASFLFRLPLTISKVNRGIADCEVRAGSSCGSRKCQKSIKAIPIDFTEMGVFIAPSSDTDPDEAFVVVERRRLFDDSGAGSEQQSSITAAISPAPTRQSPAAKNTNSVENLLQHSGGVQNNFSEGKELATTTPLGVDTQRAVASSTISKTSPLLRFADKTEEQNILRQKRGVEEQAALEGIGASGGMVDPKIRHVWSEAVDLSEIRNVEDQTEFRSLRAQLGIDKISAETLSQYHVRGHMDTFDQPAICYPRYRGPSTRNRIPNGLKVIRRVSGGKLTKENYPDESSEKVRFTGMFGLQMAVYDASNGIPALSLPLGERFDSTVIPYLEDFDLIYIWFPHIHERFAKSYASYLNAARCYIITASLRPVELVRDNRAKEVLHNIQDAVRVRYKGFRSVQDLRDSVRSEIVQSKTKLSGLTMWKRYALLNNYLRGFRPSEITILSGGSYGKTTFMCEYAMDLFTQGIRTLFCNFEMPEEKILKWMIIQFAGY</sequence>
<dbReference type="CDD" id="cd12257">
    <property type="entry name" value="RRM1_RBM26_like"/>
    <property type="match status" value="1"/>
</dbReference>
<dbReference type="GO" id="GO:0008270">
    <property type="term" value="F:zinc ion binding"/>
    <property type="evidence" value="ECO:0007669"/>
    <property type="project" value="UniProtKB-KW"/>
</dbReference>
<dbReference type="InterPro" id="IPR045137">
    <property type="entry name" value="RBM26/27"/>
</dbReference>
<dbReference type="InterPro" id="IPR002483">
    <property type="entry name" value="PWI_dom"/>
</dbReference>
<dbReference type="PANTHER" id="PTHR14398:SF0">
    <property type="entry name" value="ZINC FINGER PROTEIN SWM"/>
    <property type="match status" value="1"/>
</dbReference>
<dbReference type="Gene3D" id="3.40.50.300">
    <property type="entry name" value="P-loop containing nucleotide triphosphate hydrolases"/>
    <property type="match status" value="1"/>
</dbReference>
<dbReference type="PROSITE" id="PS50103">
    <property type="entry name" value="ZF_C3H1"/>
    <property type="match status" value="1"/>
</dbReference>
<keyword evidence="12" id="KW-1185">Reference proteome</keyword>
<feature type="compositionally biased region" description="Low complexity" evidence="9">
    <location>
        <begin position="391"/>
        <end position="400"/>
    </location>
</feature>
<dbReference type="SUPFAM" id="SSF90229">
    <property type="entry name" value="CCCH zinc finger"/>
    <property type="match status" value="1"/>
</dbReference>
<dbReference type="FunFam" id="3.30.70.330:FF:000208">
    <property type="entry name" value="RNA-binding protein 27 isoform X2"/>
    <property type="match status" value="1"/>
</dbReference>
<feature type="region of interest" description="Disordered" evidence="9">
    <location>
        <begin position="113"/>
        <end position="315"/>
    </location>
</feature>
<comment type="function">
    <text evidence="5">May be involved in the turnover of nuclear polyadenylated (pA+) RNA.</text>
</comment>
<dbReference type="Gene3D" id="3.30.70.330">
    <property type="match status" value="1"/>
</dbReference>
<keyword evidence="3 7" id="KW-0862">Zinc</keyword>
<dbReference type="Gene3D" id="1.20.1390.10">
    <property type="entry name" value="PWI domain"/>
    <property type="match status" value="1"/>
</dbReference>
<dbReference type="SUPFAM" id="SSF54928">
    <property type="entry name" value="RNA-binding domain, RBD"/>
    <property type="match status" value="1"/>
</dbReference>
<dbReference type="WBParaSite" id="scaffold4936_cov217.g8839">
    <property type="protein sequence ID" value="scaffold4936_cov217.g8839"/>
    <property type="gene ID" value="scaffold4936_cov217.g8839"/>
</dbReference>
<name>A0A915MUU6_MELJA</name>
<feature type="zinc finger region" description="C3H1-type" evidence="7">
    <location>
        <begin position="328"/>
        <end position="356"/>
    </location>
</feature>
<dbReference type="InterPro" id="IPR036855">
    <property type="entry name" value="Znf_CCCH_sf"/>
</dbReference>
<dbReference type="GO" id="GO:0005634">
    <property type="term" value="C:nucleus"/>
    <property type="evidence" value="ECO:0007669"/>
    <property type="project" value="TreeGrafter"/>
</dbReference>
<feature type="region of interest" description="Disordered" evidence="9">
    <location>
        <begin position="650"/>
        <end position="680"/>
    </location>
</feature>
<evidence type="ECO:0000313" key="12">
    <source>
        <dbReference type="Proteomes" id="UP000887561"/>
    </source>
</evidence>
<feature type="region of interest" description="Disordered" evidence="9">
    <location>
        <begin position="376"/>
        <end position="425"/>
    </location>
</feature>
<evidence type="ECO:0000256" key="8">
    <source>
        <dbReference type="SAM" id="Coils"/>
    </source>
</evidence>
<evidence type="ECO:0000256" key="1">
    <source>
        <dbReference type="ARBA" id="ARBA00022723"/>
    </source>
</evidence>